<dbReference type="Pfam" id="PF13458">
    <property type="entry name" value="Peripla_BP_6"/>
    <property type="match status" value="1"/>
</dbReference>
<evidence type="ECO:0000256" key="1">
    <source>
        <dbReference type="ARBA" id="ARBA00010062"/>
    </source>
</evidence>
<dbReference type="STRING" id="1188229.GlitD10_1010"/>
<dbReference type="InterPro" id="IPR051010">
    <property type="entry name" value="BCAA_transport"/>
</dbReference>
<accession>A0A1J0ABM0</accession>
<dbReference type="CDD" id="cd06346">
    <property type="entry name" value="PBP1_ABC_ligand_binding-like"/>
    <property type="match status" value="1"/>
</dbReference>
<reference evidence="4 5" key="1">
    <citation type="submission" date="2016-10" db="EMBL/GenBank/DDBJ databases">
        <title>Description of Gloeomargarita lithophora gen. nov., sp. nov., a thylakoid-bearing basal-branching cyanobacterium with intracellular carbonates, and proposal for Gloeomargaritales ord. nov.</title>
        <authorList>
            <person name="Moreira D."/>
            <person name="Tavera R."/>
            <person name="Benzerara K."/>
            <person name="Skouri-Panet F."/>
            <person name="Couradeau E."/>
            <person name="Gerard E."/>
            <person name="Loussert C."/>
            <person name="Novelo E."/>
            <person name="Zivanovic Y."/>
            <person name="Lopez-Garcia P."/>
        </authorList>
    </citation>
    <scope>NUCLEOTIDE SEQUENCE [LARGE SCALE GENOMIC DNA]</scope>
    <source>
        <strain evidence="4 5">D10</strain>
    </source>
</reference>
<dbReference type="EMBL" id="CP017675">
    <property type="protein sequence ID" value="APB33328.1"/>
    <property type="molecule type" value="Genomic_DNA"/>
</dbReference>
<organism evidence="4 5">
    <name type="scientific">Gloeomargarita lithophora Alchichica-D10</name>
    <dbReference type="NCBI Taxonomy" id="1188229"/>
    <lineage>
        <taxon>Bacteria</taxon>
        <taxon>Bacillati</taxon>
        <taxon>Cyanobacteriota</taxon>
        <taxon>Cyanophyceae</taxon>
        <taxon>Gloeomargaritales</taxon>
        <taxon>Gloeomargaritaceae</taxon>
        <taxon>Gloeomargarita</taxon>
    </lineage>
</organism>
<dbReference type="KEGG" id="glt:GlitD10_1010"/>
<dbReference type="AlphaFoldDB" id="A0A1J0ABM0"/>
<dbReference type="InterPro" id="IPR028082">
    <property type="entry name" value="Peripla_BP_I"/>
</dbReference>
<comment type="similarity">
    <text evidence="1">Belongs to the leucine-binding protein family.</text>
</comment>
<sequence length="416" mass="43454">MEQKRAGGKWVPKWWWLLALGLAGCQSGGNALKLGTLLPLSGDLAQFGPGMQAAASLLVKTVNECGGVNGQPVQLISEDDQTQPSAGVSAMTKLVEVDRVAGVVGAAGSAVSGAAVDIAVRGQVVMISPASTSPVFTERAKKGELQGFWFRTAPPDSFQGTALAQLLQKRDWQKVGILAINNDYGRGLAQATQQALQKRGGQVVVTQFYEGQSASFDSEVRAVFGRNPQAVVLVGYPETGTLVLRSAFQQGFVPRIPVVLTDGLKDNQLAQLVGKTPQGDWIASGMVGTAPAAGGPGLQDFQQRYQQAFNQPPNVFAPNTWDAAAVLVLAAQAAQANQGANLQAKITTVANPPGVAVTDVCEGLALLKQGQEINYQGASSGVDFDPQGDVAGEYAVWMVNPDGTIKVVETITVKGS</sequence>
<feature type="domain" description="Leucine-binding protein" evidence="3">
    <location>
        <begin position="32"/>
        <end position="349"/>
    </location>
</feature>
<dbReference type="SUPFAM" id="SSF53822">
    <property type="entry name" value="Periplasmic binding protein-like I"/>
    <property type="match status" value="1"/>
</dbReference>
<evidence type="ECO:0000313" key="4">
    <source>
        <dbReference type="EMBL" id="APB33328.1"/>
    </source>
</evidence>
<protein>
    <submittedName>
        <fullName evidence="4">Amino acid ABC transporter amino acid-binding protein</fullName>
    </submittedName>
</protein>
<evidence type="ECO:0000259" key="3">
    <source>
        <dbReference type="Pfam" id="PF13458"/>
    </source>
</evidence>
<keyword evidence="5" id="KW-1185">Reference proteome</keyword>
<keyword evidence="2" id="KW-0732">Signal</keyword>
<evidence type="ECO:0000313" key="5">
    <source>
        <dbReference type="Proteomes" id="UP000180235"/>
    </source>
</evidence>
<dbReference type="PANTHER" id="PTHR30483:SF6">
    <property type="entry name" value="PERIPLASMIC BINDING PROTEIN OF ABC TRANSPORTER FOR NATURAL AMINO ACIDS"/>
    <property type="match status" value="1"/>
</dbReference>
<name>A0A1J0ABM0_9CYAN</name>
<dbReference type="PANTHER" id="PTHR30483">
    <property type="entry name" value="LEUCINE-SPECIFIC-BINDING PROTEIN"/>
    <property type="match status" value="1"/>
</dbReference>
<gene>
    <name evidence="4" type="primary">livK</name>
    <name evidence="4" type="ORF">GlitD10_1010</name>
</gene>
<evidence type="ECO:0000256" key="2">
    <source>
        <dbReference type="ARBA" id="ARBA00022729"/>
    </source>
</evidence>
<dbReference type="PROSITE" id="PS51257">
    <property type="entry name" value="PROKAR_LIPOPROTEIN"/>
    <property type="match status" value="1"/>
</dbReference>
<dbReference type="InterPro" id="IPR028081">
    <property type="entry name" value="Leu-bd"/>
</dbReference>
<dbReference type="Proteomes" id="UP000180235">
    <property type="component" value="Chromosome"/>
</dbReference>
<proteinExistence type="inferred from homology"/>
<dbReference type="OrthoDB" id="7337537at2"/>
<dbReference type="Gene3D" id="3.40.50.2300">
    <property type="match status" value="2"/>
</dbReference>